<keyword evidence="3 6" id="KW-0963">Cytoplasm</keyword>
<keyword evidence="7" id="KW-0966">Cell projection</keyword>
<dbReference type="EMBL" id="VRYZ01000001">
    <property type="protein sequence ID" value="TXS94795.1"/>
    <property type="molecule type" value="Genomic_DNA"/>
</dbReference>
<evidence type="ECO:0000256" key="1">
    <source>
        <dbReference type="ARBA" id="ARBA00004514"/>
    </source>
</evidence>
<dbReference type="Gene3D" id="1.20.120.340">
    <property type="entry name" value="Flagellar protein FliS"/>
    <property type="match status" value="1"/>
</dbReference>
<dbReference type="RefSeq" id="WP_148062637.1">
    <property type="nucleotide sequence ID" value="NZ_VRYZ01000001.1"/>
</dbReference>
<dbReference type="PIRSF" id="PIRSF039090">
    <property type="entry name" value="Flis"/>
    <property type="match status" value="1"/>
</dbReference>
<comment type="similarity">
    <text evidence="2 6">Belongs to the FliS family.</text>
</comment>
<comment type="caution">
    <text evidence="7">The sequence shown here is derived from an EMBL/GenBank/DDBJ whole genome shotgun (WGS) entry which is preliminary data.</text>
</comment>
<proteinExistence type="inferred from homology"/>
<keyword evidence="8" id="KW-1185">Reference proteome</keyword>
<dbReference type="InterPro" id="IPR036584">
    <property type="entry name" value="FliS_sf"/>
</dbReference>
<sequence>MMNRRGAAAAWRQGPGSYARVGVESDVLSASPHRLIEMLFDGALSAIRTARLQLENGDRGAKGLAISKALDIVNNGLLAALDEEQGGDIAAQLAAIYYYVGRLLLKANLHDDDDSLAEAGRLLEDIASAWRQIGAGRQAAGATEIREAIPDAGI</sequence>
<gene>
    <name evidence="7" type="primary">fliS</name>
    <name evidence="7" type="ORF">FVW59_02480</name>
</gene>
<name>A0A5C9A1N8_9GAMM</name>
<dbReference type="Pfam" id="PF02561">
    <property type="entry name" value="FliS"/>
    <property type="match status" value="1"/>
</dbReference>
<dbReference type="GO" id="GO:0044780">
    <property type="term" value="P:bacterial-type flagellum assembly"/>
    <property type="evidence" value="ECO:0007669"/>
    <property type="project" value="InterPro"/>
</dbReference>
<evidence type="ECO:0000313" key="8">
    <source>
        <dbReference type="Proteomes" id="UP000321933"/>
    </source>
</evidence>
<evidence type="ECO:0000256" key="2">
    <source>
        <dbReference type="ARBA" id="ARBA00008787"/>
    </source>
</evidence>
<evidence type="ECO:0000256" key="6">
    <source>
        <dbReference type="PIRNR" id="PIRNR039090"/>
    </source>
</evidence>
<dbReference type="SUPFAM" id="SSF101116">
    <property type="entry name" value="Flagellar export chaperone FliS"/>
    <property type="match status" value="1"/>
</dbReference>
<dbReference type="GO" id="GO:0005829">
    <property type="term" value="C:cytosol"/>
    <property type="evidence" value="ECO:0007669"/>
    <property type="project" value="UniProtKB-SubCell"/>
</dbReference>
<dbReference type="OrthoDB" id="9792010at2"/>
<evidence type="ECO:0000256" key="5">
    <source>
        <dbReference type="ARBA" id="ARBA00023186"/>
    </source>
</evidence>
<keyword evidence="7" id="KW-0969">Cilium</keyword>
<keyword evidence="4 6" id="KW-1005">Bacterial flagellum biogenesis</keyword>
<accession>A0A5C9A1N8</accession>
<evidence type="ECO:0000313" key="7">
    <source>
        <dbReference type="EMBL" id="TXS94795.1"/>
    </source>
</evidence>
<evidence type="ECO:0000256" key="4">
    <source>
        <dbReference type="ARBA" id="ARBA00022795"/>
    </source>
</evidence>
<dbReference type="NCBIfam" id="TIGR00208">
    <property type="entry name" value="fliS"/>
    <property type="match status" value="1"/>
</dbReference>
<dbReference type="CDD" id="cd16098">
    <property type="entry name" value="FliS"/>
    <property type="match status" value="1"/>
</dbReference>
<dbReference type="Proteomes" id="UP000321933">
    <property type="component" value="Unassembled WGS sequence"/>
</dbReference>
<organism evidence="7 8">
    <name type="scientific">Parahaliea aestuarii</name>
    <dbReference type="NCBI Taxonomy" id="1852021"/>
    <lineage>
        <taxon>Bacteria</taxon>
        <taxon>Pseudomonadati</taxon>
        <taxon>Pseudomonadota</taxon>
        <taxon>Gammaproteobacteria</taxon>
        <taxon>Cellvibrionales</taxon>
        <taxon>Halieaceae</taxon>
        <taxon>Parahaliea</taxon>
    </lineage>
</organism>
<evidence type="ECO:0000256" key="3">
    <source>
        <dbReference type="ARBA" id="ARBA00022490"/>
    </source>
</evidence>
<dbReference type="InterPro" id="IPR003713">
    <property type="entry name" value="FliS"/>
</dbReference>
<comment type="subcellular location">
    <subcellularLocation>
        <location evidence="1 6">Cytoplasm</location>
        <location evidence="1 6">Cytosol</location>
    </subcellularLocation>
</comment>
<dbReference type="GO" id="GO:0071973">
    <property type="term" value="P:bacterial-type flagellum-dependent cell motility"/>
    <property type="evidence" value="ECO:0007669"/>
    <property type="project" value="TreeGrafter"/>
</dbReference>
<reference evidence="7 8" key="1">
    <citation type="submission" date="2019-08" db="EMBL/GenBank/DDBJ databases">
        <title>Parahaliea maris sp. nov., isolated from the surface seawater.</title>
        <authorList>
            <person name="Liu Y."/>
        </authorList>
    </citation>
    <scope>NUCLEOTIDE SEQUENCE [LARGE SCALE GENOMIC DNA]</scope>
    <source>
        <strain evidence="7 8">S2-26</strain>
    </source>
</reference>
<dbReference type="PANTHER" id="PTHR34773">
    <property type="entry name" value="FLAGELLAR SECRETION CHAPERONE FLIS"/>
    <property type="match status" value="1"/>
</dbReference>
<dbReference type="PANTHER" id="PTHR34773:SF1">
    <property type="entry name" value="FLAGELLAR SECRETION CHAPERONE FLIS"/>
    <property type="match status" value="1"/>
</dbReference>
<dbReference type="AlphaFoldDB" id="A0A5C9A1N8"/>
<keyword evidence="5" id="KW-0143">Chaperone</keyword>
<protein>
    <recommendedName>
        <fullName evidence="6">Flagellar secretion chaperone FliS</fullName>
    </recommendedName>
</protein>
<keyword evidence="7" id="KW-0282">Flagellum</keyword>